<protein>
    <submittedName>
        <fullName evidence="4">Phosphoglycerate dehydrogenase-like enzyme</fullName>
    </submittedName>
</protein>
<dbReference type="EMBL" id="JAFBEV010000005">
    <property type="protein sequence ID" value="MBM7657288.1"/>
    <property type="molecule type" value="Genomic_DNA"/>
</dbReference>
<sequence>MKTVIFGFRADFSLPNEKWMQLKEQFKNDYQFYPLNDCPQEMLEQAEVFVGWPDSKTLRQMHGLCWLQLPSAGANHFANNPEISSDVVITNATGVYNTAGAEHILALMLALTRRIPEYARQTAKHQWRCLDVPRQIEGSTVTIVGLGNIGKATAIRLAAFGAQVLGVKRTKSACPPYVHEIFTVDAISEAVSQSDFVVNVLPLTEETENFFDRKFFSQCKKGAVFINAGRGQSVVQDDLIVALQSGQLSGAGLDVTVPEPLPADHPLWDCENVLITSHSLGLSPEKAEKQLSLLADNLQRFKEGQHLQNIVNRKLGY</sequence>
<dbReference type="Gene3D" id="3.40.50.720">
    <property type="entry name" value="NAD(P)-binding Rossmann-like Domain"/>
    <property type="match status" value="2"/>
</dbReference>
<keyword evidence="2" id="KW-0520">NAD</keyword>
<keyword evidence="5" id="KW-1185">Reference proteome</keyword>
<evidence type="ECO:0000313" key="4">
    <source>
        <dbReference type="EMBL" id="MBM7657288.1"/>
    </source>
</evidence>
<reference evidence="4 5" key="1">
    <citation type="submission" date="2021-01" db="EMBL/GenBank/DDBJ databases">
        <title>Genomic Encyclopedia of Type Strains, Phase IV (KMG-IV): sequencing the most valuable type-strain genomes for metagenomic binning, comparative biology and taxonomic classification.</title>
        <authorList>
            <person name="Goeker M."/>
        </authorList>
    </citation>
    <scope>NUCLEOTIDE SEQUENCE [LARGE SCALE GENOMIC DNA]</scope>
    <source>
        <strain evidence="4 5">DSM 100968</strain>
    </source>
</reference>
<keyword evidence="1" id="KW-0560">Oxidoreductase</keyword>
<dbReference type="SUPFAM" id="SSF52283">
    <property type="entry name" value="Formate/glycerate dehydrogenase catalytic domain-like"/>
    <property type="match status" value="1"/>
</dbReference>
<dbReference type="RefSeq" id="WP_205005639.1">
    <property type="nucleotide sequence ID" value="NZ_CBCRXA010000004.1"/>
</dbReference>
<dbReference type="PANTHER" id="PTHR43333">
    <property type="entry name" value="2-HACID_DH_C DOMAIN-CONTAINING PROTEIN"/>
    <property type="match status" value="1"/>
</dbReference>
<dbReference type="InterPro" id="IPR006140">
    <property type="entry name" value="D-isomer_DH_NAD-bd"/>
</dbReference>
<evidence type="ECO:0000259" key="3">
    <source>
        <dbReference type="Pfam" id="PF02826"/>
    </source>
</evidence>
<feature type="domain" description="D-isomer specific 2-hydroxyacid dehydrogenase NAD-binding" evidence="3">
    <location>
        <begin position="105"/>
        <end position="278"/>
    </location>
</feature>
<dbReference type="CDD" id="cd05300">
    <property type="entry name" value="2-Hacid_dh_1"/>
    <property type="match status" value="1"/>
</dbReference>
<gene>
    <name evidence="4" type="ORF">JOC27_000731</name>
</gene>
<dbReference type="SUPFAM" id="SSF51735">
    <property type="entry name" value="NAD(P)-binding Rossmann-fold domains"/>
    <property type="match status" value="1"/>
</dbReference>
<evidence type="ECO:0000313" key="5">
    <source>
        <dbReference type="Proteomes" id="UP000823201"/>
    </source>
</evidence>
<name>A0ABS2Q686_9BACL</name>
<dbReference type="PANTHER" id="PTHR43333:SF1">
    <property type="entry name" value="D-ISOMER SPECIFIC 2-HYDROXYACID DEHYDROGENASE NAD-BINDING DOMAIN-CONTAINING PROTEIN"/>
    <property type="match status" value="1"/>
</dbReference>
<dbReference type="Proteomes" id="UP000823201">
    <property type="component" value="Unassembled WGS sequence"/>
</dbReference>
<dbReference type="InterPro" id="IPR036291">
    <property type="entry name" value="NAD(P)-bd_dom_sf"/>
</dbReference>
<evidence type="ECO:0000256" key="2">
    <source>
        <dbReference type="ARBA" id="ARBA00023027"/>
    </source>
</evidence>
<accession>A0ABS2Q686</accession>
<dbReference type="Pfam" id="PF02826">
    <property type="entry name" value="2-Hacid_dh_C"/>
    <property type="match status" value="1"/>
</dbReference>
<evidence type="ECO:0000256" key="1">
    <source>
        <dbReference type="ARBA" id="ARBA00023002"/>
    </source>
</evidence>
<organism evidence="4 5">
    <name type="scientific">Sporolactobacillus spathodeae</name>
    <dbReference type="NCBI Taxonomy" id="1465502"/>
    <lineage>
        <taxon>Bacteria</taxon>
        <taxon>Bacillati</taxon>
        <taxon>Bacillota</taxon>
        <taxon>Bacilli</taxon>
        <taxon>Bacillales</taxon>
        <taxon>Sporolactobacillaceae</taxon>
        <taxon>Sporolactobacillus</taxon>
    </lineage>
</organism>
<comment type="caution">
    <text evidence="4">The sequence shown here is derived from an EMBL/GenBank/DDBJ whole genome shotgun (WGS) entry which is preliminary data.</text>
</comment>
<proteinExistence type="predicted"/>